<evidence type="ECO:0000313" key="1">
    <source>
        <dbReference type="EMBL" id="VDP24204.1"/>
    </source>
</evidence>
<gene>
    <name evidence="1" type="ORF">SMRZ_LOCUS17577</name>
</gene>
<evidence type="ECO:0000313" key="2">
    <source>
        <dbReference type="Proteomes" id="UP000277204"/>
    </source>
</evidence>
<organism evidence="1 2">
    <name type="scientific">Schistosoma margrebowiei</name>
    <dbReference type="NCBI Taxonomy" id="48269"/>
    <lineage>
        <taxon>Eukaryota</taxon>
        <taxon>Metazoa</taxon>
        <taxon>Spiralia</taxon>
        <taxon>Lophotrochozoa</taxon>
        <taxon>Platyhelminthes</taxon>
        <taxon>Trematoda</taxon>
        <taxon>Digenea</taxon>
        <taxon>Strigeidida</taxon>
        <taxon>Schistosomatoidea</taxon>
        <taxon>Schistosomatidae</taxon>
        <taxon>Schistosoma</taxon>
    </lineage>
</organism>
<dbReference type="Proteomes" id="UP000277204">
    <property type="component" value="Unassembled WGS sequence"/>
</dbReference>
<keyword evidence="2" id="KW-1185">Reference proteome</keyword>
<dbReference type="AlphaFoldDB" id="A0A183MNF2"/>
<accession>A0A183MNF2</accession>
<proteinExistence type="predicted"/>
<reference evidence="1 2" key="1">
    <citation type="submission" date="2018-11" db="EMBL/GenBank/DDBJ databases">
        <authorList>
            <consortium name="Pathogen Informatics"/>
        </authorList>
    </citation>
    <scope>NUCLEOTIDE SEQUENCE [LARGE SCALE GENOMIC DNA]</scope>
    <source>
        <strain evidence="1 2">Zambia</strain>
    </source>
</reference>
<dbReference type="EMBL" id="UZAI01017410">
    <property type="protein sequence ID" value="VDP24204.1"/>
    <property type="molecule type" value="Genomic_DNA"/>
</dbReference>
<sequence length="72" mass="8560">MEDVRTRRGADITPDHHQLVVVKMKPKLKKHWTTEEAELQRFNIDYLRDTDKLNELKITPNNKSQASLYILK</sequence>
<protein>
    <submittedName>
        <fullName evidence="1">Uncharacterized protein</fullName>
    </submittedName>
</protein>
<name>A0A183MNF2_9TREM</name>